<evidence type="ECO:0000259" key="3">
    <source>
        <dbReference type="PROSITE" id="PS51480"/>
    </source>
</evidence>
<dbReference type="PATRIC" id="fig|363754.4.peg.6940"/>
<dbReference type="EMBL" id="AQHN01000096">
    <property type="protein sequence ID" value="ENN83736.1"/>
    <property type="molecule type" value="Genomic_DNA"/>
</dbReference>
<dbReference type="AlphaFoldDB" id="N6USE1"/>
<organism evidence="4 5">
    <name type="scientific">Rhizobium freirei PRF 81</name>
    <dbReference type="NCBI Taxonomy" id="363754"/>
    <lineage>
        <taxon>Bacteria</taxon>
        <taxon>Pseudomonadati</taxon>
        <taxon>Pseudomonadota</taxon>
        <taxon>Alphaproteobacteria</taxon>
        <taxon>Hyphomicrobiales</taxon>
        <taxon>Rhizobiaceae</taxon>
        <taxon>Rhizobium/Agrobacterium group</taxon>
        <taxon>Rhizobium</taxon>
    </lineage>
</organism>
<dbReference type="GO" id="GO:0004371">
    <property type="term" value="F:glycerone kinase activity"/>
    <property type="evidence" value="ECO:0007669"/>
    <property type="project" value="InterPro"/>
</dbReference>
<dbReference type="Pfam" id="PF02734">
    <property type="entry name" value="Dak2"/>
    <property type="match status" value="1"/>
</dbReference>
<keyword evidence="5" id="KW-1185">Reference proteome</keyword>
<dbReference type="InterPro" id="IPR036117">
    <property type="entry name" value="DhaL_dom_sf"/>
</dbReference>
<proteinExistence type="predicted"/>
<evidence type="ECO:0000313" key="5">
    <source>
        <dbReference type="Proteomes" id="UP000012429"/>
    </source>
</evidence>
<evidence type="ECO:0000313" key="4">
    <source>
        <dbReference type="EMBL" id="ENN83736.1"/>
    </source>
</evidence>
<dbReference type="GO" id="GO:0019563">
    <property type="term" value="P:glycerol catabolic process"/>
    <property type="evidence" value="ECO:0007669"/>
    <property type="project" value="TreeGrafter"/>
</dbReference>
<dbReference type="FunFam" id="1.25.40.340:FF:000002">
    <property type="entry name" value="Dihydroxyacetone kinase, L subunit"/>
    <property type="match status" value="1"/>
</dbReference>
<gene>
    <name evidence="4" type="ORF">RHSP_74000</name>
</gene>
<geneLocation type="plasmid" evidence="4">
    <name>pPRF81b</name>
</geneLocation>
<dbReference type="GO" id="GO:0005829">
    <property type="term" value="C:cytosol"/>
    <property type="evidence" value="ECO:0007669"/>
    <property type="project" value="TreeGrafter"/>
</dbReference>
<evidence type="ECO:0000256" key="1">
    <source>
        <dbReference type="ARBA" id="ARBA00022679"/>
    </source>
</evidence>
<protein>
    <submittedName>
        <fullName evidence="4">Dihydroxyacetone kinase, L subunit</fullName>
    </submittedName>
</protein>
<comment type="caution">
    <text evidence="4">The sequence shown here is derived from an EMBL/GenBank/DDBJ whole genome shotgun (WGS) entry which is preliminary data.</text>
</comment>
<reference evidence="4 5" key="1">
    <citation type="journal article" date="2012" name="BMC Genomics">
        <title>Genomic basis of broad host range and environmental adaptability of Rhizobium tropici CIAT 899 and Rhizobium sp. PRF 81 which are used in inoculants for common bean (Phaseolus vulgaris L.).</title>
        <authorList>
            <person name="Ormeno-Orrillo E."/>
            <person name="Menna P."/>
            <person name="Almeida L.G."/>
            <person name="Ollero F.J."/>
            <person name="Nicolas M.F."/>
            <person name="Pains Rodrigues E."/>
            <person name="Shigueyoshi Nakatani A."/>
            <person name="Silva Batista J.S."/>
            <person name="Oliveira Chueire L.M."/>
            <person name="Souza R.C."/>
            <person name="Ribeiro Vasconcelos A.T."/>
            <person name="Megias M."/>
            <person name="Hungria M."/>
            <person name="Martinez-Romero E."/>
        </authorList>
    </citation>
    <scope>NUCLEOTIDE SEQUENCE [LARGE SCALE GENOMIC DNA]</scope>
    <source>
        <strain evidence="4 5">PRF 81</strain>
        <plasmid evidence="4">pPRF81b</plasmid>
    </source>
</reference>
<name>N6USE1_9HYPH</name>
<dbReference type="RefSeq" id="WP_004130025.1">
    <property type="nucleotide sequence ID" value="NZ_AQHN01000096.1"/>
</dbReference>
<keyword evidence="2 4" id="KW-0418">Kinase</keyword>
<keyword evidence="4" id="KW-0614">Plasmid</keyword>
<evidence type="ECO:0000256" key="2">
    <source>
        <dbReference type="ARBA" id="ARBA00022777"/>
    </source>
</evidence>
<dbReference type="InterPro" id="IPR012737">
    <property type="entry name" value="DhaK_L_YcgS"/>
</dbReference>
<accession>N6USE1</accession>
<dbReference type="SUPFAM" id="SSF101473">
    <property type="entry name" value="DhaL-like"/>
    <property type="match status" value="1"/>
</dbReference>
<dbReference type="SMART" id="SM01120">
    <property type="entry name" value="Dak2"/>
    <property type="match status" value="1"/>
</dbReference>
<dbReference type="PROSITE" id="PS51480">
    <property type="entry name" value="DHAL"/>
    <property type="match status" value="1"/>
</dbReference>
<dbReference type="InterPro" id="IPR050861">
    <property type="entry name" value="Dihydroxyacetone_Kinase"/>
</dbReference>
<dbReference type="Proteomes" id="UP000012429">
    <property type="component" value="Unassembled WGS sequence"/>
</dbReference>
<dbReference type="Gene3D" id="1.25.40.340">
    <property type="match status" value="1"/>
</dbReference>
<dbReference type="PANTHER" id="PTHR28629:SF4">
    <property type="entry name" value="TRIOKINASE_FMN CYCLASE"/>
    <property type="match status" value="1"/>
</dbReference>
<dbReference type="NCBIfam" id="TIGR02365">
    <property type="entry name" value="dha_L_ycgS"/>
    <property type="match status" value="1"/>
</dbReference>
<feature type="domain" description="DhaL" evidence="3">
    <location>
        <begin position="7"/>
        <end position="206"/>
    </location>
</feature>
<dbReference type="InterPro" id="IPR004007">
    <property type="entry name" value="DhaL_dom"/>
</dbReference>
<sequence length="241" mass="25779">MQKMNNAAAGEIVVSMARAIIDNRAYLSEIDGKIGDGDHGINMAKGFGLVADRIRGKELSLAKALETLGTVLMTEIGGSMGPLYGVMFTEFAQQIDQVDQIDNKTFSRMLHAGLTGIQQIGSAKVGDKTLLDTLVPAVEAFDNATSEGKSFDEALELLVAAAESGRDSTVNLIARIGRASRLGERSLGVLDAGATSCALILKVLSEGTRNRLPDRLGDVSVLRTTDRRGDPLFSRLLRPFR</sequence>
<keyword evidence="1" id="KW-0808">Transferase</keyword>
<dbReference type="PANTHER" id="PTHR28629">
    <property type="entry name" value="TRIOKINASE/FMN CYCLASE"/>
    <property type="match status" value="1"/>
</dbReference>